<dbReference type="SUPFAM" id="SSF52540">
    <property type="entry name" value="P-loop containing nucleoside triphosphate hydrolases"/>
    <property type="match status" value="1"/>
</dbReference>
<evidence type="ECO:0000256" key="6">
    <source>
        <dbReference type="ARBA" id="ARBA00023125"/>
    </source>
</evidence>
<dbReference type="Gene3D" id="3.40.50.300">
    <property type="entry name" value="P-loop containing nucleotide triphosphate hydrolases"/>
    <property type="match status" value="1"/>
</dbReference>
<dbReference type="GO" id="GO:0003726">
    <property type="term" value="F:double-stranded RNA adenosine deaminase activity"/>
    <property type="evidence" value="ECO:0007669"/>
    <property type="project" value="InterPro"/>
</dbReference>
<dbReference type="PROSITE" id="PS51096">
    <property type="entry name" value="PTS_EIIA_TYPE_4"/>
    <property type="match status" value="1"/>
</dbReference>
<comment type="caution">
    <text evidence="9">The sequence shown here is derived from an EMBL/GenBank/DDBJ whole genome shotgun (WGS) entry which is preliminary data.</text>
</comment>
<evidence type="ECO:0000256" key="5">
    <source>
        <dbReference type="ARBA" id="ARBA00022884"/>
    </source>
</evidence>
<evidence type="ECO:0000256" key="4">
    <source>
        <dbReference type="ARBA" id="ARBA00022840"/>
    </source>
</evidence>
<evidence type="ECO:0000256" key="3">
    <source>
        <dbReference type="ARBA" id="ARBA00022777"/>
    </source>
</evidence>
<dbReference type="EMBL" id="LQYT01000040">
    <property type="protein sequence ID" value="KYD19420.1"/>
    <property type="molecule type" value="Genomic_DNA"/>
</dbReference>
<dbReference type="InterPro" id="IPR036390">
    <property type="entry name" value="WH_DNA-bd_sf"/>
</dbReference>
<dbReference type="GO" id="GO:0006355">
    <property type="term" value="P:regulation of DNA-templated transcription"/>
    <property type="evidence" value="ECO:0007669"/>
    <property type="project" value="InterPro"/>
</dbReference>
<feature type="domain" description="Sigma-54 factor interaction" evidence="7">
    <location>
        <begin position="133"/>
        <end position="341"/>
    </location>
</feature>
<proteinExistence type="predicted"/>
<dbReference type="Gene3D" id="3.40.50.510">
    <property type="entry name" value="Phosphotransferase system, mannose-type IIA component"/>
    <property type="match status" value="1"/>
</dbReference>
<gene>
    <name evidence="9" type="ORF">B4135_0324</name>
</gene>
<dbReference type="InterPro" id="IPR033887">
    <property type="entry name" value="PTS_IIA_man"/>
</dbReference>
<dbReference type="InterPro" id="IPR042371">
    <property type="entry name" value="Z_dom"/>
</dbReference>
<evidence type="ECO:0000256" key="1">
    <source>
        <dbReference type="ARBA" id="ARBA00022679"/>
    </source>
</evidence>
<dbReference type="InterPro" id="IPR027417">
    <property type="entry name" value="P-loop_NTPase"/>
</dbReference>
<dbReference type="InterPro" id="IPR036388">
    <property type="entry name" value="WH-like_DNA-bd_sf"/>
</dbReference>
<dbReference type="GO" id="GO:0005524">
    <property type="term" value="F:ATP binding"/>
    <property type="evidence" value="ECO:0007669"/>
    <property type="project" value="UniProtKB-KW"/>
</dbReference>
<dbReference type="PATRIC" id="fig|301148.3.peg.3410"/>
<keyword evidence="4" id="KW-0067">ATP-binding</keyword>
<evidence type="ECO:0000313" key="10">
    <source>
        <dbReference type="Proteomes" id="UP000075683"/>
    </source>
</evidence>
<dbReference type="PROSITE" id="PS00675">
    <property type="entry name" value="SIGMA54_INTERACT_1"/>
    <property type="match status" value="1"/>
</dbReference>
<dbReference type="Pfam" id="PF00158">
    <property type="entry name" value="Sigma54_activat"/>
    <property type="match status" value="1"/>
</dbReference>
<dbReference type="SMART" id="SM00550">
    <property type="entry name" value="Zalpha"/>
    <property type="match status" value="1"/>
</dbReference>
<evidence type="ECO:0000313" key="9">
    <source>
        <dbReference type="EMBL" id="KYD19420.1"/>
    </source>
</evidence>
<evidence type="ECO:0008006" key="11">
    <source>
        <dbReference type="Google" id="ProtNLM"/>
    </source>
</evidence>
<dbReference type="PANTHER" id="PTHR32071:SF38">
    <property type="entry name" value="PSP OPERON TRANSCRIPTIONAL ACTIVATOR"/>
    <property type="match status" value="1"/>
</dbReference>
<dbReference type="AlphaFoldDB" id="A0A150M492"/>
<evidence type="ECO:0000259" key="7">
    <source>
        <dbReference type="PROSITE" id="PS50045"/>
    </source>
</evidence>
<dbReference type="GO" id="GO:0003723">
    <property type="term" value="F:RNA binding"/>
    <property type="evidence" value="ECO:0007669"/>
    <property type="project" value="UniProtKB-KW"/>
</dbReference>
<evidence type="ECO:0000259" key="8">
    <source>
        <dbReference type="PROSITE" id="PS51096"/>
    </source>
</evidence>
<dbReference type="InterPro" id="IPR036662">
    <property type="entry name" value="PTS_EIIA_man-typ_sf"/>
</dbReference>
<sequence>MQNITFDVNNITIFLIFQYPKPGFDEVATMYRLKQIYEALKRLEEKTGQGVSARELGDFLKIDRTTASRYLNDLERQGKVVKIPGKPVKYKTASAAKTFPYAGGDFSLPPESQGSLQPIVEAGLAALLYPGKSLPILLTGETGTGKTHLAETLSKLISEKANRQIPFIVFNCADYAHNSELLVGQIFGIKKGAFTGATEDKMGLVEQADGGILFLDEIHRLPPSGQEMLFYLMDKGVYRRLGETTKVRKANVTLVGATTEDPGKVLLPALLRRFSVKLHLPPLRERTAEERKALIDHFLREEAGKMNADIAITDPCRQALLTYPCPGNIGQLKSDIQIACANAYLRYLTQKADRVTITEEDLPETVKEGIPDHSSRGRPMRTINVNRPQRGEFVFPNIYQRLRQASRNPDDKERVEKVIRSYIRELSEKYPGRATDKSWKNLIDEDLLGALKEAKTILAQEHSIRIDMNQLYVIGLHLQNYRIHFGHESPNEALPVIQHPDEANRLAANKLAECVQKRTGMLLPREEIELIAYFLNDGRQEAGVPEEQKIAVILVTHGESTASSMADMTNALLGSRVIHAVDMPLDVSYFDIYEKVKQLISGLSGVKGVLLLVDIGSLITMGDKLKHEFNLPILTLPGVNLAMALEAGRMSLVPDMSLEDVYQAAKRAMSLMLEKDIKGSGVNKRRMIATVCFTGEGAAQLLETWLENHLSSLDEDVLIRPVRIDPITKDTSVLHDLKKYYDVIAIIGTVPVSFPGIPYIPAWELLKQEGISRLTKLLEVTRPAPKMEEQREREEEEDVFQLIVRGLGEIVTCVNPKSITSLLKECMPAIKAYYSWDPDRELGMWMHIGGLIDRIISARIQNQEEQLVKNIPIDRTVAVSEEEAKVWEPLLKKIEKTFHIRIPELIKKELVRLSR</sequence>
<dbReference type="PROSITE" id="PS50045">
    <property type="entry name" value="SIGMA54_INTERACT_4"/>
    <property type="match status" value="1"/>
</dbReference>
<dbReference type="CDD" id="cd00006">
    <property type="entry name" value="PTS_IIA_man"/>
    <property type="match status" value="1"/>
</dbReference>
<keyword evidence="3" id="KW-0418">Kinase</keyword>
<dbReference type="InterPro" id="IPR004701">
    <property type="entry name" value="PTS_EIIA_man-typ"/>
</dbReference>
<dbReference type="PANTHER" id="PTHR32071">
    <property type="entry name" value="TRANSCRIPTIONAL REGULATORY PROTEIN"/>
    <property type="match status" value="1"/>
</dbReference>
<dbReference type="PROSITE" id="PS00676">
    <property type="entry name" value="SIGMA54_INTERACT_2"/>
    <property type="match status" value="1"/>
</dbReference>
<name>A0A150M492_9BACI</name>
<dbReference type="GO" id="GO:0016301">
    <property type="term" value="F:kinase activity"/>
    <property type="evidence" value="ECO:0007669"/>
    <property type="project" value="UniProtKB-KW"/>
</dbReference>
<dbReference type="InterPro" id="IPR002078">
    <property type="entry name" value="Sigma_54_int"/>
</dbReference>
<dbReference type="Proteomes" id="UP000075683">
    <property type="component" value="Unassembled WGS sequence"/>
</dbReference>
<keyword evidence="6" id="KW-0238">DNA-binding</keyword>
<keyword evidence="1" id="KW-0808">Transferase</keyword>
<organism evidence="9 10">
    <name type="scientific">Caldibacillus debilis</name>
    <dbReference type="NCBI Taxonomy" id="301148"/>
    <lineage>
        <taxon>Bacteria</taxon>
        <taxon>Bacillati</taxon>
        <taxon>Bacillota</taxon>
        <taxon>Bacilli</taxon>
        <taxon>Bacillales</taxon>
        <taxon>Bacillaceae</taxon>
        <taxon>Caldibacillus</taxon>
    </lineage>
</organism>
<dbReference type="Gene3D" id="1.10.10.10">
    <property type="entry name" value="Winged helix-like DNA-binding domain superfamily/Winged helix DNA-binding domain"/>
    <property type="match status" value="1"/>
</dbReference>
<keyword evidence="5" id="KW-0694">RNA-binding</keyword>
<dbReference type="GO" id="GO:0009401">
    <property type="term" value="P:phosphoenolpyruvate-dependent sugar phosphotransferase system"/>
    <property type="evidence" value="ECO:0007669"/>
    <property type="project" value="InterPro"/>
</dbReference>
<reference evidence="9 10" key="1">
    <citation type="submission" date="2016-01" db="EMBL/GenBank/DDBJ databases">
        <title>Draft Genome Sequences of Seven Thermophilic Sporeformers Isolated from Foods.</title>
        <authorList>
            <person name="Berendsen E.M."/>
            <person name="Wells-Bennik M.H."/>
            <person name="Krawcyk A.O."/>
            <person name="De Jong A."/>
            <person name="Holsappel S."/>
            <person name="Eijlander R.T."/>
            <person name="Kuipers O.P."/>
        </authorList>
    </citation>
    <scope>NUCLEOTIDE SEQUENCE [LARGE SCALE GENOMIC DNA]</scope>
    <source>
        <strain evidence="9 10">B4135</strain>
    </source>
</reference>
<dbReference type="InterPro" id="IPR058031">
    <property type="entry name" value="AAA_lid_NorR"/>
</dbReference>
<dbReference type="GO" id="GO:0016020">
    <property type="term" value="C:membrane"/>
    <property type="evidence" value="ECO:0007669"/>
    <property type="project" value="InterPro"/>
</dbReference>
<dbReference type="CDD" id="cd00009">
    <property type="entry name" value="AAA"/>
    <property type="match status" value="1"/>
</dbReference>
<keyword evidence="2" id="KW-0547">Nucleotide-binding</keyword>
<dbReference type="Pfam" id="PF25601">
    <property type="entry name" value="AAA_lid_14"/>
    <property type="match status" value="1"/>
</dbReference>
<dbReference type="InterPro" id="IPR025943">
    <property type="entry name" value="Sigma_54_int_dom_ATP-bd_2"/>
</dbReference>
<evidence type="ECO:0000256" key="2">
    <source>
        <dbReference type="ARBA" id="ARBA00022741"/>
    </source>
</evidence>
<protein>
    <recommendedName>
        <fullName evidence="11">Sigma-54 factor interaction domain-containing protein</fullName>
    </recommendedName>
</protein>
<dbReference type="SUPFAM" id="SSF53062">
    <property type="entry name" value="PTS system fructose IIA component-like"/>
    <property type="match status" value="1"/>
</dbReference>
<dbReference type="GO" id="GO:0003677">
    <property type="term" value="F:DNA binding"/>
    <property type="evidence" value="ECO:0007669"/>
    <property type="project" value="UniProtKB-KW"/>
</dbReference>
<dbReference type="SUPFAM" id="SSF46785">
    <property type="entry name" value="Winged helix' DNA-binding domain"/>
    <property type="match status" value="1"/>
</dbReference>
<dbReference type="InterPro" id="IPR003593">
    <property type="entry name" value="AAA+_ATPase"/>
</dbReference>
<dbReference type="InterPro" id="IPR025662">
    <property type="entry name" value="Sigma_54_int_dom_ATP-bd_1"/>
</dbReference>
<feature type="domain" description="PTS EIIA type-4" evidence="8">
    <location>
        <begin position="549"/>
        <end position="680"/>
    </location>
</feature>
<dbReference type="Gene3D" id="1.10.8.60">
    <property type="match status" value="1"/>
</dbReference>
<dbReference type="SMART" id="SM00382">
    <property type="entry name" value="AAA"/>
    <property type="match status" value="1"/>
</dbReference>
<accession>A0A150M492</accession>
<dbReference type="STRING" id="301148.B4135_0324"/>
<dbReference type="Pfam" id="PF03610">
    <property type="entry name" value="EIIA-man"/>
    <property type="match status" value="1"/>
</dbReference>